<gene>
    <name evidence="6" type="ORF">QO018_003519</name>
</gene>
<dbReference type="Proteomes" id="UP001244552">
    <property type="component" value="Unassembled WGS sequence"/>
</dbReference>
<name>A0ABU0MME3_9PROT</name>
<dbReference type="PANTHER" id="PTHR30055">
    <property type="entry name" value="HTH-TYPE TRANSCRIPTIONAL REGULATOR RUTR"/>
    <property type="match status" value="1"/>
</dbReference>
<dbReference type="PANTHER" id="PTHR30055:SF234">
    <property type="entry name" value="HTH-TYPE TRANSCRIPTIONAL REGULATOR BETI"/>
    <property type="match status" value="1"/>
</dbReference>
<keyword evidence="3" id="KW-0804">Transcription</keyword>
<dbReference type="InterPro" id="IPR023772">
    <property type="entry name" value="DNA-bd_HTH_TetR-type_CS"/>
</dbReference>
<sequence length="231" mass="26257">MVRKNVAIKSVPRSGDPGRADNVRQIIFERAIELFDAKGFRGTSMNDIAEACGVSKPAIYHYFRSKSHLLEMLYDSITADFFLSMEKLAHSTEGARARLRRLVRLQTLHNIENQRFLTIFWRERHEFDELSRKALAAREREFEAWVTRIIEEGKASGEFRDVDARTAMFGVLGLLSTVHRWAAYAGRNAEDVATDVADLLLVGIIKENAPNVRFEGEETCNFQNCSRGNGS</sequence>
<dbReference type="Gene3D" id="1.10.10.60">
    <property type="entry name" value="Homeodomain-like"/>
    <property type="match status" value="1"/>
</dbReference>
<evidence type="ECO:0000313" key="7">
    <source>
        <dbReference type="Proteomes" id="UP001244552"/>
    </source>
</evidence>
<keyword evidence="7" id="KW-1185">Reference proteome</keyword>
<dbReference type="EMBL" id="JAUSVU010000013">
    <property type="protein sequence ID" value="MDQ0534642.1"/>
    <property type="molecule type" value="Genomic_DNA"/>
</dbReference>
<evidence type="ECO:0000256" key="3">
    <source>
        <dbReference type="ARBA" id="ARBA00023163"/>
    </source>
</evidence>
<accession>A0ABU0MME3</accession>
<protein>
    <submittedName>
        <fullName evidence="6">AcrR family transcriptional regulator</fullName>
    </submittedName>
</protein>
<dbReference type="InterPro" id="IPR036271">
    <property type="entry name" value="Tet_transcr_reg_TetR-rel_C_sf"/>
</dbReference>
<evidence type="ECO:0000256" key="4">
    <source>
        <dbReference type="PROSITE-ProRule" id="PRU00335"/>
    </source>
</evidence>
<dbReference type="Pfam" id="PF00440">
    <property type="entry name" value="TetR_N"/>
    <property type="match status" value="1"/>
</dbReference>
<proteinExistence type="predicted"/>
<feature type="domain" description="HTH tetR-type" evidence="5">
    <location>
        <begin position="21"/>
        <end position="81"/>
    </location>
</feature>
<organism evidence="6 7">
    <name type="scientific">Azospirillum picis</name>
    <dbReference type="NCBI Taxonomy" id="488438"/>
    <lineage>
        <taxon>Bacteria</taxon>
        <taxon>Pseudomonadati</taxon>
        <taxon>Pseudomonadota</taxon>
        <taxon>Alphaproteobacteria</taxon>
        <taxon>Rhodospirillales</taxon>
        <taxon>Azospirillaceae</taxon>
        <taxon>Azospirillum</taxon>
    </lineage>
</organism>
<feature type="DNA-binding region" description="H-T-H motif" evidence="4">
    <location>
        <begin position="44"/>
        <end position="63"/>
    </location>
</feature>
<dbReference type="InterPro" id="IPR009057">
    <property type="entry name" value="Homeodomain-like_sf"/>
</dbReference>
<evidence type="ECO:0000256" key="2">
    <source>
        <dbReference type="ARBA" id="ARBA00023125"/>
    </source>
</evidence>
<dbReference type="Pfam" id="PF17932">
    <property type="entry name" value="TetR_C_24"/>
    <property type="match status" value="1"/>
</dbReference>
<keyword evidence="1" id="KW-0805">Transcription regulation</keyword>
<dbReference type="InterPro" id="IPR050109">
    <property type="entry name" value="HTH-type_TetR-like_transc_reg"/>
</dbReference>
<evidence type="ECO:0000313" key="6">
    <source>
        <dbReference type="EMBL" id="MDQ0534642.1"/>
    </source>
</evidence>
<dbReference type="PROSITE" id="PS01081">
    <property type="entry name" value="HTH_TETR_1"/>
    <property type="match status" value="1"/>
</dbReference>
<reference evidence="6 7" key="1">
    <citation type="submission" date="2023-07" db="EMBL/GenBank/DDBJ databases">
        <title>Genomic Encyclopedia of Type Strains, Phase IV (KMG-IV): sequencing the most valuable type-strain genomes for metagenomic binning, comparative biology and taxonomic classification.</title>
        <authorList>
            <person name="Goeker M."/>
        </authorList>
    </citation>
    <scope>NUCLEOTIDE SEQUENCE [LARGE SCALE GENOMIC DNA]</scope>
    <source>
        <strain evidence="6 7">DSM 19922</strain>
    </source>
</reference>
<dbReference type="InterPro" id="IPR001647">
    <property type="entry name" value="HTH_TetR"/>
</dbReference>
<dbReference type="SUPFAM" id="SSF46689">
    <property type="entry name" value="Homeodomain-like"/>
    <property type="match status" value="1"/>
</dbReference>
<evidence type="ECO:0000259" key="5">
    <source>
        <dbReference type="PROSITE" id="PS50977"/>
    </source>
</evidence>
<dbReference type="RefSeq" id="WP_209983684.1">
    <property type="nucleotide sequence ID" value="NZ_JAGINO010000012.1"/>
</dbReference>
<dbReference type="SUPFAM" id="SSF48498">
    <property type="entry name" value="Tetracyclin repressor-like, C-terminal domain"/>
    <property type="match status" value="1"/>
</dbReference>
<dbReference type="InterPro" id="IPR041490">
    <property type="entry name" value="KstR2_TetR_C"/>
</dbReference>
<dbReference type="PRINTS" id="PR00455">
    <property type="entry name" value="HTHTETR"/>
</dbReference>
<keyword evidence="2 4" id="KW-0238">DNA-binding</keyword>
<comment type="caution">
    <text evidence="6">The sequence shown here is derived from an EMBL/GenBank/DDBJ whole genome shotgun (WGS) entry which is preliminary data.</text>
</comment>
<dbReference type="Gene3D" id="1.10.357.10">
    <property type="entry name" value="Tetracycline Repressor, domain 2"/>
    <property type="match status" value="1"/>
</dbReference>
<evidence type="ECO:0000256" key="1">
    <source>
        <dbReference type="ARBA" id="ARBA00023015"/>
    </source>
</evidence>
<dbReference type="PROSITE" id="PS50977">
    <property type="entry name" value="HTH_TETR_2"/>
    <property type="match status" value="1"/>
</dbReference>